<proteinExistence type="predicted"/>
<accession>A0A5C4RMS4</accession>
<reference evidence="1 2" key="1">
    <citation type="submission" date="2019-01" db="EMBL/GenBank/DDBJ databases">
        <title>Draft genome assembly of Photorhabdus luminescens subsp. sonorensis Caborca.</title>
        <authorList>
            <person name="Duong D.A."/>
            <person name="Espinosa-Artiles P."/>
            <person name="Orozco R.A."/>
            <person name="Molnar I."/>
            <person name="Stock P."/>
        </authorList>
    </citation>
    <scope>NUCLEOTIDE SEQUENCE [LARGE SCALE GENOMIC DNA]</scope>
    <source>
        <strain evidence="1 2">Caborca</strain>
    </source>
</reference>
<comment type="caution">
    <text evidence="1">The sequence shown here is derived from an EMBL/GenBank/DDBJ whole genome shotgun (WGS) entry which is preliminary data.</text>
</comment>
<dbReference type="AlphaFoldDB" id="A0A5C4RMS4"/>
<dbReference type="EMBL" id="SBIJ01000002">
    <property type="protein sequence ID" value="TNH45059.1"/>
    <property type="molecule type" value="Genomic_DNA"/>
</dbReference>
<evidence type="ECO:0000313" key="1">
    <source>
        <dbReference type="EMBL" id="TNH45059.1"/>
    </source>
</evidence>
<organism evidence="1 2">
    <name type="scientific">Photorhabdus luminescens subsp. sonorensis</name>
    <dbReference type="NCBI Taxonomy" id="1173677"/>
    <lineage>
        <taxon>Bacteria</taxon>
        <taxon>Pseudomonadati</taxon>
        <taxon>Pseudomonadota</taxon>
        <taxon>Gammaproteobacteria</taxon>
        <taxon>Enterobacterales</taxon>
        <taxon>Morganellaceae</taxon>
        <taxon>Photorhabdus</taxon>
    </lineage>
</organism>
<sequence>MFLCVMMNDNRLKSYSIKSPAYAGVFLGEMECYLVYVRCNQEIFFTFLRKNFLKDEYRTVIYSKGKHNLPHIFDKNNY</sequence>
<protein>
    <submittedName>
        <fullName evidence="1">Uncharacterized protein</fullName>
    </submittedName>
</protein>
<evidence type="ECO:0000313" key="2">
    <source>
        <dbReference type="Proteomes" id="UP000307592"/>
    </source>
</evidence>
<gene>
    <name evidence="1" type="ORF">EP164_02795</name>
</gene>
<dbReference type="Proteomes" id="UP000307592">
    <property type="component" value="Unassembled WGS sequence"/>
</dbReference>
<name>A0A5C4RMS4_PHOLU</name>